<feature type="domain" description="Putative auto-transporter adhesin head GIN" evidence="2">
    <location>
        <begin position="41"/>
        <end position="259"/>
    </location>
</feature>
<evidence type="ECO:0000259" key="2">
    <source>
        <dbReference type="Pfam" id="PF10988"/>
    </source>
</evidence>
<dbReference type="Pfam" id="PF10988">
    <property type="entry name" value="DUF2807"/>
    <property type="match status" value="1"/>
</dbReference>
<organism evidence="3 4">
    <name type="scientific">Flavobacterium cerinum</name>
    <dbReference type="NCBI Taxonomy" id="2502784"/>
    <lineage>
        <taxon>Bacteria</taxon>
        <taxon>Pseudomonadati</taxon>
        <taxon>Bacteroidota</taxon>
        <taxon>Flavobacteriia</taxon>
        <taxon>Flavobacteriales</taxon>
        <taxon>Flavobacteriaceae</taxon>
        <taxon>Flavobacterium</taxon>
    </lineage>
</organism>
<protein>
    <submittedName>
        <fullName evidence="3">DUF2807 domain-containing protein</fullName>
    </submittedName>
</protein>
<dbReference type="InterPro" id="IPR021255">
    <property type="entry name" value="DUF2807"/>
</dbReference>
<dbReference type="AlphaFoldDB" id="A0A444HEA4"/>
<evidence type="ECO:0000313" key="4">
    <source>
        <dbReference type="Proteomes" id="UP000287527"/>
    </source>
</evidence>
<name>A0A444HEA4_9FLAO</name>
<accession>A0A444HEA4</accession>
<keyword evidence="1" id="KW-0732">Signal</keyword>
<evidence type="ECO:0000256" key="1">
    <source>
        <dbReference type="SAM" id="SignalP"/>
    </source>
</evidence>
<sequence>MKKIHLLLFSLLITTFSFAQKKEKIKGTKIVTVTQKEIGSFDSIEIEDNLEIFLAKGGTQGLEIEADENLHEVIMAELNGSTLRLYTAKEVTGSKKLSIRVTYTDNLKSITAKNEVVLNSLTDLQLDTIAIKNLDYSKSYLNVKSGNFSLSLNDKTTAELNLQAESTAIELSKGAQLKALIASPEVKIDMYQKSIATIEGDAANAKIRLDNNATFTGRKFSVKNMELISESYTTNVVNALETIIISVSGKSQTQLLGKPKVTVLNFADSAVISKKEQ</sequence>
<reference evidence="3 4" key="1">
    <citation type="submission" date="2019-01" db="EMBL/GenBank/DDBJ databases">
        <title>Flavobacterium sp. nov.,isolated from freshwater.</title>
        <authorList>
            <person name="Zhang R."/>
            <person name="Du Z.-J."/>
        </authorList>
    </citation>
    <scope>NUCLEOTIDE SEQUENCE [LARGE SCALE GENOMIC DNA]</scope>
    <source>
        <strain evidence="3 4">1E403</strain>
    </source>
</reference>
<dbReference type="Gene3D" id="2.160.20.120">
    <property type="match status" value="1"/>
</dbReference>
<gene>
    <name evidence="3" type="ORF">EPI11_04610</name>
</gene>
<evidence type="ECO:0000313" key="3">
    <source>
        <dbReference type="EMBL" id="RWX02504.1"/>
    </source>
</evidence>
<dbReference type="EMBL" id="SBII01000002">
    <property type="protein sequence ID" value="RWX02504.1"/>
    <property type="molecule type" value="Genomic_DNA"/>
</dbReference>
<dbReference type="RefSeq" id="WP_128388776.1">
    <property type="nucleotide sequence ID" value="NZ_SBII01000002.1"/>
</dbReference>
<dbReference type="Proteomes" id="UP000287527">
    <property type="component" value="Unassembled WGS sequence"/>
</dbReference>
<feature type="chain" id="PRO_5019120027" evidence="1">
    <location>
        <begin position="20"/>
        <end position="277"/>
    </location>
</feature>
<feature type="signal peptide" evidence="1">
    <location>
        <begin position="1"/>
        <end position="19"/>
    </location>
</feature>
<keyword evidence="4" id="KW-1185">Reference proteome</keyword>
<proteinExistence type="predicted"/>
<comment type="caution">
    <text evidence="3">The sequence shown here is derived from an EMBL/GenBank/DDBJ whole genome shotgun (WGS) entry which is preliminary data.</text>
</comment>
<dbReference type="OrthoDB" id="1419485at2"/>